<gene>
    <name evidence="2" type="ORF">Tci_929154</name>
</gene>
<keyword evidence="2" id="KW-0695">RNA-directed DNA polymerase</keyword>
<accession>A0A699XBE8</accession>
<comment type="caution">
    <text evidence="2">The sequence shown here is derived from an EMBL/GenBank/DDBJ whole genome shotgun (WGS) entry which is preliminary data.</text>
</comment>
<organism evidence="2">
    <name type="scientific">Tanacetum cinerariifolium</name>
    <name type="common">Dalmatian daisy</name>
    <name type="synonym">Chrysanthemum cinerariifolium</name>
    <dbReference type="NCBI Taxonomy" id="118510"/>
    <lineage>
        <taxon>Eukaryota</taxon>
        <taxon>Viridiplantae</taxon>
        <taxon>Streptophyta</taxon>
        <taxon>Embryophyta</taxon>
        <taxon>Tracheophyta</taxon>
        <taxon>Spermatophyta</taxon>
        <taxon>Magnoliopsida</taxon>
        <taxon>eudicotyledons</taxon>
        <taxon>Gunneridae</taxon>
        <taxon>Pentapetalae</taxon>
        <taxon>asterids</taxon>
        <taxon>campanulids</taxon>
        <taxon>Asterales</taxon>
        <taxon>Asteraceae</taxon>
        <taxon>Asteroideae</taxon>
        <taxon>Anthemideae</taxon>
        <taxon>Anthemidinae</taxon>
        <taxon>Tanacetum</taxon>
    </lineage>
</organism>
<dbReference type="GO" id="GO:0003964">
    <property type="term" value="F:RNA-directed DNA polymerase activity"/>
    <property type="evidence" value="ECO:0007669"/>
    <property type="project" value="UniProtKB-KW"/>
</dbReference>
<keyword evidence="2" id="KW-0808">Transferase</keyword>
<dbReference type="AlphaFoldDB" id="A0A699XBE8"/>
<protein>
    <submittedName>
        <fullName evidence="2">Reverse transcriptase domain-containing protein</fullName>
    </submittedName>
</protein>
<feature type="compositionally biased region" description="Basic and acidic residues" evidence="1">
    <location>
        <begin position="45"/>
        <end position="61"/>
    </location>
</feature>
<sequence>ELTKRLNEHVPKTMEEMIIATTAFIRGEAVAASKKKGHVSWKLQDQSKRHTDKRPDSEVTQRTEGGLTDLPPSPRRQRKY</sequence>
<reference evidence="2" key="1">
    <citation type="journal article" date="2019" name="Sci. Rep.">
        <title>Draft genome of Tanacetum cinerariifolium, the natural source of mosquito coil.</title>
        <authorList>
            <person name="Yamashiro T."/>
            <person name="Shiraishi A."/>
            <person name="Satake H."/>
            <person name="Nakayama K."/>
        </authorList>
    </citation>
    <scope>NUCLEOTIDE SEQUENCE</scope>
</reference>
<evidence type="ECO:0000256" key="1">
    <source>
        <dbReference type="SAM" id="MobiDB-lite"/>
    </source>
</evidence>
<dbReference type="EMBL" id="BKCJ011838109">
    <property type="protein sequence ID" value="GFD57185.1"/>
    <property type="molecule type" value="Genomic_DNA"/>
</dbReference>
<name>A0A699XBE8_TANCI</name>
<proteinExistence type="predicted"/>
<keyword evidence="2" id="KW-0548">Nucleotidyltransferase</keyword>
<evidence type="ECO:0000313" key="2">
    <source>
        <dbReference type="EMBL" id="GFD57185.1"/>
    </source>
</evidence>
<feature type="region of interest" description="Disordered" evidence="1">
    <location>
        <begin position="35"/>
        <end position="80"/>
    </location>
</feature>
<feature type="non-terminal residue" evidence="2">
    <location>
        <position position="1"/>
    </location>
</feature>